<name>A0ACC1L2J8_9FUNG</name>
<sequence length="426" mass="46511">MLRNKSFVKRTRKGNIVRTVKEHYLRDDIACGLETCAHKVCAQARKDAEEQRPAPAGAANPAAPLSAAPRDSTEWGRHYLVPDTNAFVNQIDIFERPIINNVVVLSTVLDELRGLSMAVYNRVRAVVRDSERRWFVFSNEHHRETFVERAAGESPNDRNDRAIRTATAWLRDHLAPASIAPVLVTNDEGNLRRANDDGLSACRMDECLKVYCEHPELLDMMGSVNITDRNADGPDWQGYPEHLSPVQVQAGLKGGMLVQGTLQIAPFNYLEGSILAALPGGKERRVLVLGRADMNRAVQGDRIAVQLLPKSQWRKAPSAALIDEDEDAVPDVDKKADEAAVPAAQASDERAPKRARTAGGEDAAPEESIALADVGDDAADGEPTGRVVGIIRRNWRSYCAFLDPNFASKGARAASGPATVSVLAMD</sequence>
<reference evidence="1" key="1">
    <citation type="submission" date="2022-07" db="EMBL/GenBank/DDBJ databases">
        <title>Phylogenomic reconstructions and comparative analyses of Kickxellomycotina fungi.</title>
        <authorList>
            <person name="Reynolds N.K."/>
            <person name="Stajich J.E."/>
            <person name="Barry K."/>
            <person name="Grigoriev I.V."/>
            <person name="Crous P."/>
            <person name="Smith M.E."/>
        </authorList>
    </citation>
    <scope>NUCLEOTIDE SEQUENCE</scope>
    <source>
        <strain evidence="1">BCRC 34780</strain>
    </source>
</reference>
<evidence type="ECO:0000313" key="1">
    <source>
        <dbReference type="EMBL" id="KAJ2799578.1"/>
    </source>
</evidence>
<comment type="caution">
    <text evidence="1">The sequence shown here is derived from an EMBL/GenBank/DDBJ whole genome shotgun (WGS) entry which is preliminary data.</text>
</comment>
<evidence type="ECO:0000313" key="2">
    <source>
        <dbReference type="Proteomes" id="UP001140087"/>
    </source>
</evidence>
<dbReference type="Proteomes" id="UP001140087">
    <property type="component" value="Unassembled WGS sequence"/>
</dbReference>
<dbReference type="EMBL" id="JANBUN010001119">
    <property type="protein sequence ID" value="KAJ2799578.1"/>
    <property type="molecule type" value="Genomic_DNA"/>
</dbReference>
<protein>
    <submittedName>
        <fullName evidence="1">Exosome catalytic subunit dis3</fullName>
    </submittedName>
</protein>
<keyword evidence="2" id="KW-1185">Reference proteome</keyword>
<gene>
    <name evidence="1" type="primary">DIS3_1</name>
    <name evidence="1" type="ORF">H4R21_003500</name>
</gene>
<organism evidence="1 2">
    <name type="scientific">Coemansia helicoidea</name>
    <dbReference type="NCBI Taxonomy" id="1286919"/>
    <lineage>
        <taxon>Eukaryota</taxon>
        <taxon>Fungi</taxon>
        <taxon>Fungi incertae sedis</taxon>
        <taxon>Zoopagomycota</taxon>
        <taxon>Kickxellomycotina</taxon>
        <taxon>Kickxellomycetes</taxon>
        <taxon>Kickxellales</taxon>
        <taxon>Kickxellaceae</taxon>
        <taxon>Coemansia</taxon>
    </lineage>
</organism>
<accession>A0ACC1L2J8</accession>
<proteinExistence type="predicted"/>
<feature type="non-terminal residue" evidence="1">
    <location>
        <position position="426"/>
    </location>
</feature>